<comment type="caution">
    <text evidence="2">The sequence shown here is derived from an EMBL/GenBank/DDBJ whole genome shotgun (WGS) entry which is preliminary data.</text>
</comment>
<dbReference type="Pfam" id="PF10881">
    <property type="entry name" value="DUF2726"/>
    <property type="match status" value="1"/>
</dbReference>
<name>A0AAW9NQW6_9BACL</name>
<dbReference type="RefSeq" id="WP_326121513.1">
    <property type="nucleotide sequence ID" value="NZ_JARSFG010000003.1"/>
</dbReference>
<gene>
    <name evidence="2" type="ORF">P9B03_02000</name>
</gene>
<dbReference type="EMBL" id="JARSFG010000003">
    <property type="protein sequence ID" value="MEC1177243.1"/>
    <property type="molecule type" value="Genomic_DNA"/>
</dbReference>
<keyword evidence="3" id="KW-1185">Reference proteome</keyword>
<evidence type="ECO:0000313" key="2">
    <source>
        <dbReference type="EMBL" id="MEC1177243.1"/>
    </source>
</evidence>
<evidence type="ECO:0000259" key="1">
    <source>
        <dbReference type="Pfam" id="PF10881"/>
    </source>
</evidence>
<accession>A0AAW9NQW6</accession>
<dbReference type="Proteomes" id="UP001344888">
    <property type="component" value="Unassembled WGS sequence"/>
</dbReference>
<evidence type="ECO:0000313" key="3">
    <source>
        <dbReference type="Proteomes" id="UP001344888"/>
    </source>
</evidence>
<feature type="domain" description="DUF2726" evidence="1">
    <location>
        <begin position="4"/>
        <end position="116"/>
    </location>
</feature>
<protein>
    <submittedName>
        <fullName evidence="2">DUF2726 domain-containing protein</fullName>
    </submittedName>
</protein>
<organism evidence="2 3">
    <name type="scientific">Metasolibacillus meyeri</name>
    <dbReference type="NCBI Taxonomy" id="1071052"/>
    <lineage>
        <taxon>Bacteria</taxon>
        <taxon>Bacillati</taxon>
        <taxon>Bacillota</taxon>
        <taxon>Bacilli</taxon>
        <taxon>Bacillales</taxon>
        <taxon>Caryophanaceae</taxon>
        <taxon>Metasolibacillus</taxon>
    </lineage>
</organism>
<sequence length="285" mass="33871">MLNKEIFNKYEKVTYEKLEKVCVNVNASVFPKVRLADIFPITNSGISNEEYSFALKSHFDFTIYDNKSSQPLFAVEFDGKSHRTEIQKSRDEIKNRLVKRFNLPLLRINSLYLEEKYRNLDLLSWCVEVWFLAEYFYKAQEDGTIPYDEPFSPESILFTSGNEKKFPFFLSFDIRNEIKKLFEEKQIKSFIPNVWIGTDNNRNYYGISWLYIDNEIGIFTTSGMKAQRFPIIESELLEDIMIFDLYNKLLDFFNNKRNSVLNQEIYQRVNEFEKKYRIASASLEG</sequence>
<dbReference type="AlphaFoldDB" id="A0AAW9NQW6"/>
<reference evidence="2 3" key="1">
    <citation type="submission" date="2023-03" db="EMBL/GenBank/DDBJ databases">
        <title>Bacillus Genome Sequencing.</title>
        <authorList>
            <person name="Dunlap C."/>
        </authorList>
    </citation>
    <scope>NUCLEOTIDE SEQUENCE [LARGE SCALE GENOMIC DNA]</scope>
    <source>
        <strain evidence="2 3">B-59205</strain>
    </source>
</reference>
<dbReference type="InterPro" id="IPR024402">
    <property type="entry name" value="DUF2726"/>
</dbReference>
<proteinExistence type="predicted"/>